<gene>
    <name evidence="2" type="ORF">DYL61_12570</name>
</gene>
<evidence type="ECO:0000313" key="2">
    <source>
        <dbReference type="EMBL" id="TFY93768.1"/>
    </source>
</evidence>
<dbReference type="EMBL" id="QUZT01000019">
    <property type="protein sequence ID" value="TFY93768.1"/>
    <property type="molecule type" value="Genomic_DNA"/>
</dbReference>
<accession>A0A4Z0B6F6</accession>
<keyword evidence="3" id="KW-1185">Reference proteome</keyword>
<evidence type="ECO:0000256" key="1">
    <source>
        <dbReference type="SAM" id="MobiDB-lite"/>
    </source>
</evidence>
<sequence length="392" mass="43869">MGHPMIQLKRSISVKCFESQATVAVGRQRPEFLAIAQLAADFGRPINAQDIHHELLRNCPEAMVRLVLKRSLDLGLLESVEQEGYAQLSIAGEQALQVGQVLVPEEGVWRFYLTNDRLIPHSLLHAHRLETDSAHKSRDDNRKKAEKTGPQRACPLPDLLKACKRSTAAPSIVDGQLQQIRELPSLGINVRDCTLELAYEWTPDGPPLIKLTGDLIGIGKKDKQKIDASLPPSTKVADSYEHLWKLLAAFASQADITELDQWHDYTGHLVLPATLADLSPIERKQFTRDLAIPEWRRGYIGTFNPTVLSAVPLVPASDTEANEWAKWLQWDAIQDDVTPADLDQMGDDIRSQFLYHDLKLATPNELLAKALHGKRDTRSPYLLAPYDLGLWS</sequence>
<dbReference type="Proteomes" id="UP000297734">
    <property type="component" value="Unassembled WGS sequence"/>
</dbReference>
<feature type="region of interest" description="Disordered" evidence="1">
    <location>
        <begin position="130"/>
        <end position="153"/>
    </location>
</feature>
<reference evidence="2 3" key="1">
    <citation type="journal article" date="2019" name="Syst. Appl. Microbiol.">
        <title>New species of pathogenic Pseudomonas isolated from citrus in Tunisia: Proposal of Pseudomonas kairouanensis sp. nov. and Pseudomonas nabeulensis sp. nov.</title>
        <authorList>
            <person name="Oueslati M."/>
            <person name="Mulet M."/>
            <person name="Gomila M."/>
            <person name="Berge O."/>
            <person name="Hajlaoui M.R."/>
            <person name="Lalucat J."/>
            <person name="Sadfi-Zouaoui N."/>
            <person name="Garcia-Valdes E."/>
        </authorList>
    </citation>
    <scope>NUCLEOTIDE SEQUENCE [LARGE SCALE GENOMIC DNA]</scope>
    <source>
        <strain evidence="2 3">E10B</strain>
    </source>
</reference>
<comment type="caution">
    <text evidence="2">The sequence shown here is derived from an EMBL/GenBank/DDBJ whole genome shotgun (WGS) entry which is preliminary data.</text>
</comment>
<proteinExistence type="predicted"/>
<feature type="compositionally biased region" description="Basic and acidic residues" evidence="1">
    <location>
        <begin position="130"/>
        <end position="149"/>
    </location>
</feature>
<evidence type="ECO:0000313" key="3">
    <source>
        <dbReference type="Proteomes" id="UP000297734"/>
    </source>
</evidence>
<protein>
    <submittedName>
        <fullName evidence="2">Uncharacterized protein</fullName>
    </submittedName>
</protein>
<dbReference type="AlphaFoldDB" id="A0A4Z0B6F6"/>
<organism evidence="2 3">
    <name type="scientific">Pseudomonas nabeulensis</name>
    <dbReference type="NCBI Taxonomy" id="2293833"/>
    <lineage>
        <taxon>Bacteria</taxon>
        <taxon>Pseudomonadati</taxon>
        <taxon>Pseudomonadota</taxon>
        <taxon>Gammaproteobacteria</taxon>
        <taxon>Pseudomonadales</taxon>
        <taxon>Pseudomonadaceae</taxon>
        <taxon>Pseudomonas</taxon>
    </lineage>
</organism>
<name>A0A4Z0B6F6_9PSED</name>